<organism evidence="1 2">
    <name type="scientific">Clarias magur</name>
    <name type="common">Asian catfish</name>
    <name type="synonym">Macropteronotus magur</name>
    <dbReference type="NCBI Taxonomy" id="1594786"/>
    <lineage>
        <taxon>Eukaryota</taxon>
        <taxon>Metazoa</taxon>
        <taxon>Chordata</taxon>
        <taxon>Craniata</taxon>
        <taxon>Vertebrata</taxon>
        <taxon>Euteleostomi</taxon>
        <taxon>Actinopterygii</taxon>
        <taxon>Neopterygii</taxon>
        <taxon>Teleostei</taxon>
        <taxon>Ostariophysi</taxon>
        <taxon>Siluriformes</taxon>
        <taxon>Clariidae</taxon>
        <taxon>Clarias</taxon>
    </lineage>
</organism>
<accession>A0A8J4XD50</accession>
<proteinExistence type="predicted"/>
<comment type="caution">
    <text evidence="1">The sequence shown here is derived from an EMBL/GenBank/DDBJ whole genome shotgun (WGS) entry which is preliminary data.</text>
</comment>
<feature type="non-terminal residue" evidence="1">
    <location>
        <position position="57"/>
    </location>
</feature>
<gene>
    <name evidence="1" type="ORF">DAT39_013207</name>
</gene>
<evidence type="ECO:0000313" key="1">
    <source>
        <dbReference type="EMBL" id="KAF5897090.1"/>
    </source>
</evidence>
<reference evidence="1" key="1">
    <citation type="submission" date="2020-07" db="EMBL/GenBank/DDBJ databases">
        <title>Clarias magur genome sequencing, assembly and annotation.</title>
        <authorList>
            <person name="Kushwaha B."/>
            <person name="Kumar R."/>
            <person name="Das P."/>
            <person name="Joshi C.G."/>
            <person name="Kumar D."/>
            <person name="Nagpure N.S."/>
            <person name="Pandey M."/>
            <person name="Agarwal S."/>
            <person name="Srivastava S."/>
            <person name="Singh M."/>
            <person name="Sahoo L."/>
            <person name="Jayasankar P."/>
            <person name="Meher P.K."/>
            <person name="Koringa P.G."/>
            <person name="Iquebal M.A."/>
            <person name="Das S.P."/>
            <person name="Bit A."/>
            <person name="Patnaik S."/>
            <person name="Patel N."/>
            <person name="Shah T.M."/>
            <person name="Hinsu A."/>
            <person name="Jena J.K."/>
        </authorList>
    </citation>
    <scope>NUCLEOTIDE SEQUENCE</scope>
    <source>
        <strain evidence="1">CIFAMagur01</strain>
        <tissue evidence="1">Testis</tissue>
    </source>
</reference>
<dbReference type="Proteomes" id="UP000727407">
    <property type="component" value="Unassembled WGS sequence"/>
</dbReference>
<dbReference type="AlphaFoldDB" id="A0A8J4XD50"/>
<protein>
    <submittedName>
        <fullName evidence="1">Uncharacterized protein</fullName>
    </submittedName>
</protein>
<sequence>MSQSTTLGLGHLSNPTQSLSHTQWSLQPFQLTSLKMTSSPRHMTSVREFSNAVACLQ</sequence>
<name>A0A8J4XD50_CLAMG</name>
<dbReference type="EMBL" id="QNUK01000249">
    <property type="protein sequence ID" value="KAF5897090.1"/>
    <property type="molecule type" value="Genomic_DNA"/>
</dbReference>
<keyword evidence="2" id="KW-1185">Reference proteome</keyword>
<evidence type="ECO:0000313" key="2">
    <source>
        <dbReference type="Proteomes" id="UP000727407"/>
    </source>
</evidence>